<keyword evidence="8" id="KW-1185">Reference proteome</keyword>
<dbReference type="SUPFAM" id="SSF52540">
    <property type="entry name" value="P-loop containing nucleoside triphosphate hydrolases"/>
    <property type="match status" value="1"/>
</dbReference>
<accession>A0A9W8EA01</accession>
<dbReference type="PANTHER" id="PTHR12595:SF0">
    <property type="entry name" value="ADENYLATE KINASE ISOENZYME 6"/>
    <property type="match status" value="1"/>
</dbReference>
<dbReference type="EC" id="2.7.4.3" evidence="7"/>
<reference evidence="7" key="1">
    <citation type="submission" date="2022-07" db="EMBL/GenBank/DDBJ databases">
        <title>Phylogenomic reconstructions and comparative analyses of Kickxellomycotina fungi.</title>
        <authorList>
            <person name="Reynolds N.K."/>
            <person name="Stajich J.E."/>
            <person name="Barry K."/>
            <person name="Grigoriev I.V."/>
            <person name="Crous P."/>
            <person name="Smith M.E."/>
        </authorList>
    </citation>
    <scope>NUCLEOTIDE SEQUENCE</scope>
    <source>
        <strain evidence="7">RSA 567</strain>
    </source>
</reference>
<dbReference type="OrthoDB" id="10251185at2759"/>
<protein>
    <submittedName>
        <fullName evidence="7">Factor activating pos9</fullName>
        <ecNumber evidence="7">2.7.4.3</ecNumber>
    </submittedName>
</protein>
<keyword evidence="4" id="KW-0547">Nucleotide-binding</keyword>
<dbReference type="AlphaFoldDB" id="A0A9W8EA01"/>
<dbReference type="PANTHER" id="PTHR12595">
    <property type="entry name" value="POS9-ACTIVATING FACTOR FAP7-RELATED"/>
    <property type="match status" value="1"/>
</dbReference>
<gene>
    <name evidence="7" type="primary">FAP7</name>
    <name evidence="7" type="ORF">H4R34_005729</name>
</gene>
<feature type="non-terminal residue" evidence="7">
    <location>
        <position position="1"/>
    </location>
</feature>
<evidence type="ECO:0000256" key="3">
    <source>
        <dbReference type="ARBA" id="ARBA00022679"/>
    </source>
</evidence>
<dbReference type="GO" id="GO:0005634">
    <property type="term" value="C:nucleus"/>
    <property type="evidence" value="ECO:0007669"/>
    <property type="project" value="TreeGrafter"/>
</dbReference>
<dbReference type="Pfam" id="PF13238">
    <property type="entry name" value="AAA_18"/>
    <property type="match status" value="1"/>
</dbReference>
<dbReference type="Proteomes" id="UP001151582">
    <property type="component" value="Unassembled WGS sequence"/>
</dbReference>
<evidence type="ECO:0000313" key="8">
    <source>
        <dbReference type="Proteomes" id="UP001151582"/>
    </source>
</evidence>
<keyword evidence="6" id="KW-0067">ATP-binding</keyword>
<proteinExistence type="predicted"/>
<dbReference type="GO" id="GO:0005524">
    <property type="term" value="F:ATP binding"/>
    <property type="evidence" value="ECO:0007669"/>
    <property type="project" value="UniProtKB-KW"/>
</dbReference>
<dbReference type="InterPro" id="IPR027417">
    <property type="entry name" value="P-loop_NTPase"/>
</dbReference>
<evidence type="ECO:0000313" key="7">
    <source>
        <dbReference type="EMBL" id="KAJ1971485.1"/>
    </source>
</evidence>
<dbReference type="GO" id="GO:0016887">
    <property type="term" value="F:ATP hydrolysis activity"/>
    <property type="evidence" value="ECO:0007669"/>
    <property type="project" value="InterPro"/>
</dbReference>
<name>A0A9W8EA01_9FUNG</name>
<evidence type="ECO:0000256" key="5">
    <source>
        <dbReference type="ARBA" id="ARBA00022777"/>
    </source>
</evidence>
<evidence type="ECO:0000256" key="4">
    <source>
        <dbReference type="ARBA" id="ARBA00022741"/>
    </source>
</evidence>
<dbReference type="GO" id="GO:0004017">
    <property type="term" value="F:AMP kinase activity"/>
    <property type="evidence" value="ECO:0007669"/>
    <property type="project" value="UniProtKB-EC"/>
</dbReference>
<dbReference type="InterPro" id="IPR020618">
    <property type="entry name" value="Adenyl_kinase_AK6"/>
</dbReference>
<dbReference type="GO" id="GO:0006364">
    <property type="term" value="P:rRNA processing"/>
    <property type="evidence" value="ECO:0007669"/>
    <property type="project" value="UniProtKB-KW"/>
</dbReference>
<evidence type="ECO:0000256" key="6">
    <source>
        <dbReference type="ARBA" id="ARBA00022840"/>
    </source>
</evidence>
<sequence>LLDELEDRMEPGGQIVDFHGCDLFPERWFDLVVVLQTDNSVLFQRLQKRGYNQKKVQENIECEIMQVVLDEAFESYQHGIILTLPSDTVDQMESNAQRIEEWIGQFAPADQS</sequence>
<keyword evidence="3 7" id="KW-0808">Transferase</keyword>
<keyword evidence="2" id="KW-0698">rRNA processing</keyword>
<evidence type="ECO:0000256" key="2">
    <source>
        <dbReference type="ARBA" id="ARBA00022552"/>
    </source>
</evidence>
<dbReference type="EMBL" id="JANBQB010001360">
    <property type="protein sequence ID" value="KAJ1971485.1"/>
    <property type="molecule type" value="Genomic_DNA"/>
</dbReference>
<keyword evidence="5" id="KW-0418">Kinase</keyword>
<keyword evidence="1" id="KW-0690">Ribosome biogenesis</keyword>
<dbReference type="GO" id="GO:0005737">
    <property type="term" value="C:cytoplasm"/>
    <property type="evidence" value="ECO:0007669"/>
    <property type="project" value="TreeGrafter"/>
</dbReference>
<evidence type="ECO:0000256" key="1">
    <source>
        <dbReference type="ARBA" id="ARBA00022517"/>
    </source>
</evidence>
<dbReference type="Gene3D" id="3.40.50.300">
    <property type="entry name" value="P-loop containing nucleotide triphosphate hydrolases"/>
    <property type="match status" value="1"/>
</dbReference>
<organism evidence="7 8">
    <name type="scientific">Dimargaris verticillata</name>
    <dbReference type="NCBI Taxonomy" id="2761393"/>
    <lineage>
        <taxon>Eukaryota</taxon>
        <taxon>Fungi</taxon>
        <taxon>Fungi incertae sedis</taxon>
        <taxon>Zoopagomycota</taxon>
        <taxon>Kickxellomycotina</taxon>
        <taxon>Dimargaritomycetes</taxon>
        <taxon>Dimargaritales</taxon>
        <taxon>Dimargaritaceae</taxon>
        <taxon>Dimargaris</taxon>
    </lineage>
</organism>
<comment type="caution">
    <text evidence="7">The sequence shown here is derived from an EMBL/GenBank/DDBJ whole genome shotgun (WGS) entry which is preliminary data.</text>
</comment>